<feature type="chain" id="PRO_5029778875" evidence="2">
    <location>
        <begin position="22"/>
        <end position="176"/>
    </location>
</feature>
<dbReference type="InterPro" id="IPR024079">
    <property type="entry name" value="MetalloPept_cat_dom_sf"/>
</dbReference>
<keyword evidence="5" id="KW-1185">Reference proteome</keyword>
<evidence type="ECO:0000256" key="2">
    <source>
        <dbReference type="SAM" id="SignalP"/>
    </source>
</evidence>
<sequence>MVKILYCSWLAIVTLITSAYTQDPCKARGSMGDIALTEDDYNIRIAQAVSIVENLDYAADLVQRNQTLSKVQKVDELDMLRKKHQTEVRSKRAATGKRDRLWDHAVIPYEINATFSGQHKALFRRAMQHWENHTCVTFVERNPEFHSNYIVFTERPCGCCFLCWKERGRQTRCFYW</sequence>
<dbReference type="InterPro" id="IPR001506">
    <property type="entry name" value="Peptidase_M12A"/>
</dbReference>
<evidence type="ECO:0000313" key="4">
    <source>
        <dbReference type="EMBL" id="KAF6032949.1"/>
    </source>
</evidence>
<proteinExistence type="predicted"/>
<dbReference type="GO" id="GO:0009953">
    <property type="term" value="P:dorsal/ventral pattern formation"/>
    <property type="evidence" value="ECO:0007669"/>
    <property type="project" value="TreeGrafter"/>
</dbReference>
<reference evidence="4" key="1">
    <citation type="submission" date="2020-06" db="EMBL/GenBank/DDBJ databases">
        <title>Draft genome of Bugula neritina, a colonial animal packing powerful symbionts and potential medicines.</title>
        <authorList>
            <person name="Rayko M."/>
        </authorList>
    </citation>
    <scope>NUCLEOTIDE SEQUENCE [LARGE SCALE GENOMIC DNA]</scope>
    <source>
        <strain evidence="4">Kwan_BN1</strain>
    </source>
</reference>
<dbReference type="PANTHER" id="PTHR10127:SF861">
    <property type="entry name" value="DORSAL-VENTRAL PATTERNING PROTEIN TOLLOID-RELATED"/>
    <property type="match status" value="1"/>
</dbReference>
<evidence type="ECO:0000259" key="3">
    <source>
        <dbReference type="PROSITE" id="PS51864"/>
    </source>
</evidence>
<evidence type="ECO:0000256" key="1">
    <source>
        <dbReference type="PROSITE-ProRule" id="PRU01211"/>
    </source>
</evidence>
<dbReference type="GO" id="GO:0016485">
    <property type="term" value="P:protein processing"/>
    <property type="evidence" value="ECO:0007669"/>
    <property type="project" value="TreeGrafter"/>
</dbReference>
<evidence type="ECO:0000313" key="5">
    <source>
        <dbReference type="Proteomes" id="UP000593567"/>
    </source>
</evidence>
<name>A0A7J7K2U1_BUGNE</name>
<dbReference type="Pfam" id="PF01400">
    <property type="entry name" value="Astacin"/>
    <property type="match status" value="1"/>
</dbReference>
<organism evidence="4 5">
    <name type="scientific">Bugula neritina</name>
    <name type="common">Brown bryozoan</name>
    <name type="synonym">Sertularia neritina</name>
    <dbReference type="NCBI Taxonomy" id="10212"/>
    <lineage>
        <taxon>Eukaryota</taxon>
        <taxon>Metazoa</taxon>
        <taxon>Spiralia</taxon>
        <taxon>Lophotrochozoa</taxon>
        <taxon>Bryozoa</taxon>
        <taxon>Gymnolaemata</taxon>
        <taxon>Cheilostomatida</taxon>
        <taxon>Flustrina</taxon>
        <taxon>Buguloidea</taxon>
        <taxon>Bugulidae</taxon>
        <taxon>Bugula</taxon>
    </lineage>
</organism>
<comment type="caution">
    <text evidence="1">Lacks conserved residue(s) required for the propagation of feature annotation.</text>
</comment>
<dbReference type="Proteomes" id="UP000593567">
    <property type="component" value="Unassembled WGS sequence"/>
</dbReference>
<dbReference type="SUPFAM" id="SSF55486">
    <property type="entry name" value="Metalloproteases ('zincins'), catalytic domain"/>
    <property type="match status" value="1"/>
</dbReference>
<protein>
    <submittedName>
        <fullName evidence="4">Tok</fullName>
    </submittedName>
</protein>
<keyword evidence="2" id="KW-0732">Signal</keyword>
<dbReference type="OrthoDB" id="291007at2759"/>
<dbReference type="AlphaFoldDB" id="A0A7J7K2U1"/>
<dbReference type="GO" id="GO:0005615">
    <property type="term" value="C:extracellular space"/>
    <property type="evidence" value="ECO:0007669"/>
    <property type="project" value="TreeGrafter"/>
</dbReference>
<dbReference type="EMBL" id="VXIV02001465">
    <property type="protein sequence ID" value="KAF6032949.1"/>
    <property type="molecule type" value="Genomic_DNA"/>
</dbReference>
<gene>
    <name evidence="4" type="ORF">EB796_008745</name>
</gene>
<comment type="caution">
    <text evidence="4">The sequence shown here is derived from an EMBL/GenBank/DDBJ whole genome shotgun (WGS) entry which is preliminary data.</text>
</comment>
<feature type="signal peptide" evidence="2">
    <location>
        <begin position="1"/>
        <end position="21"/>
    </location>
</feature>
<dbReference type="PANTHER" id="PTHR10127">
    <property type="entry name" value="DISCOIDIN, CUB, EGF, LAMININ , AND ZINC METALLOPROTEASE DOMAIN CONTAINING"/>
    <property type="match status" value="1"/>
</dbReference>
<feature type="domain" description="Peptidase M12A" evidence="3">
    <location>
        <begin position="93"/>
        <end position="176"/>
    </location>
</feature>
<dbReference type="Gene3D" id="3.40.390.10">
    <property type="entry name" value="Collagenase (Catalytic Domain)"/>
    <property type="match status" value="1"/>
</dbReference>
<accession>A0A7J7K2U1</accession>
<dbReference type="GO" id="GO:0004222">
    <property type="term" value="F:metalloendopeptidase activity"/>
    <property type="evidence" value="ECO:0007669"/>
    <property type="project" value="InterPro"/>
</dbReference>
<dbReference type="PROSITE" id="PS51864">
    <property type="entry name" value="ASTACIN"/>
    <property type="match status" value="1"/>
</dbReference>